<dbReference type="Pfam" id="PF00494">
    <property type="entry name" value="SQS_PSY"/>
    <property type="match status" value="2"/>
</dbReference>
<dbReference type="GO" id="GO:0005743">
    <property type="term" value="C:mitochondrial inner membrane"/>
    <property type="evidence" value="ECO:0007669"/>
    <property type="project" value="UniProtKB-SubCell"/>
</dbReference>
<name>A0A8H3EPN4_9LECA</name>
<comment type="caution">
    <text evidence="7">The sequence shown here is derived from an EMBL/GenBank/DDBJ whole genome shotgun (WGS) entry which is preliminary data.</text>
</comment>
<dbReference type="SUPFAM" id="SSF48576">
    <property type="entry name" value="Terpenoid synthases"/>
    <property type="match status" value="1"/>
</dbReference>
<keyword evidence="8" id="KW-1185">Reference proteome</keyword>
<dbReference type="AlphaFoldDB" id="A0A8H3EPN4"/>
<evidence type="ECO:0000256" key="4">
    <source>
        <dbReference type="ARBA" id="ARBA00023128"/>
    </source>
</evidence>
<comment type="subcellular location">
    <subcellularLocation>
        <location evidence="1">Mitochondrion inner membrane</location>
    </subcellularLocation>
</comment>
<evidence type="ECO:0000313" key="8">
    <source>
        <dbReference type="Proteomes" id="UP000664534"/>
    </source>
</evidence>
<dbReference type="Gene3D" id="1.10.600.10">
    <property type="entry name" value="Farnesyl Diphosphate Synthase"/>
    <property type="match status" value="1"/>
</dbReference>
<dbReference type="PANTHER" id="PTHR21181:SF13">
    <property type="entry name" value="NADH DEHYDROGENASE (UBIQUINONE) COMPLEX I, ASSEMBLY FACTOR 6"/>
    <property type="match status" value="1"/>
</dbReference>
<protein>
    <recommendedName>
        <fullName evidence="9">Phytoene synthase</fullName>
    </recommendedName>
</protein>
<accession>A0A8H3EPN4</accession>
<evidence type="ECO:0000256" key="3">
    <source>
        <dbReference type="ARBA" id="ARBA00022946"/>
    </source>
</evidence>
<evidence type="ECO:0000256" key="1">
    <source>
        <dbReference type="ARBA" id="ARBA00004273"/>
    </source>
</evidence>
<proteinExistence type="inferred from homology"/>
<dbReference type="EMBL" id="CAJPDT010000004">
    <property type="protein sequence ID" value="CAF9907922.1"/>
    <property type="molecule type" value="Genomic_DNA"/>
</dbReference>
<evidence type="ECO:0008006" key="9">
    <source>
        <dbReference type="Google" id="ProtNLM"/>
    </source>
</evidence>
<gene>
    <name evidence="7" type="ORF">IMSHALPRED_006532</name>
</gene>
<keyword evidence="5" id="KW-0472">Membrane</keyword>
<dbReference type="GO" id="GO:0032981">
    <property type="term" value="P:mitochondrial respiratory chain complex I assembly"/>
    <property type="evidence" value="ECO:0007669"/>
    <property type="project" value="TreeGrafter"/>
</dbReference>
<dbReference type="InterPro" id="IPR008949">
    <property type="entry name" value="Isoprenoid_synthase_dom_sf"/>
</dbReference>
<dbReference type="PANTHER" id="PTHR21181">
    <property type="match status" value="1"/>
</dbReference>
<evidence type="ECO:0000313" key="7">
    <source>
        <dbReference type="EMBL" id="CAF9907922.1"/>
    </source>
</evidence>
<evidence type="ECO:0000256" key="2">
    <source>
        <dbReference type="ARBA" id="ARBA00022792"/>
    </source>
</evidence>
<evidence type="ECO:0000256" key="5">
    <source>
        <dbReference type="ARBA" id="ARBA00023136"/>
    </source>
</evidence>
<keyword evidence="3" id="KW-0809">Transit peptide</keyword>
<dbReference type="OrthoDB" id="270318at2759"/>
<dbReference type="Proteomes" id="UP000664534">
    <property type="component" value="Unassembled WGS sequence"/>
</dbReference>
<comment type="similarity">
    <text evidence="6">Belongs to the NDUFAF6 family.</text>
</comment>
<keyword evidence="4" id="KW-0496">Mitochondrion</keyword>
<organism evidence="7 8">
    <name type="scientific">Imshaugia aleurites</name>
    <dbReference type="NCBI Taxonomy" id="172621"/>
    <lineage>
        <taxon>Eukaryota</taxon>
        <taxon>Fungi</taxon>
        <taxon>Dikarya</taxon>
        <taxon>Ascomycota</taxon>
        <taxon>Pezizomycotina</taxon>
        <taxon>Lecanoromycetes</taxon>
        <taxon>OSLEUM clade</taxon>
        <taxon>Lecanoromycetidae</taxon>
        <taxon>Lecanorales</taxon>
        <taxon>Lecanorineae</taxon>
        <taxon>Parmeliaceae</taxon>
        <taxon>Imshaugia</taxon>
    </lineage>
</organism>
<reference evidence="7" key="1">
    <citation type="submission" date="2021-03" db="EMBL/GenBank/DDBJ databases">
        <authorList>
            <person name="Tagirdzhanova G."/>
        </authorList>
    </citation>
    <scope>NUCLEOTIDE SEQUENCE</scope>
</reference>
<dbReference type="InterPro" id="IPR002060">
    <property type="entry name" value="Squ/phyt_synthse"/>
</dbReference>
<evidence type="ECO:0000256" key="6">
    <source>
        <dbReference type="ARBA" id="ARBA00038273"/>
    </source>
</evidence>
<sequence>MTKALMKRPWPQSYRQATSQGLARFYSTPTYTTPAPAGASEAEVQSAKNYCSGLLQKFDSPSHTLLAFIPPPAQPAYLALRAFNIETSRIADTVSNPTVGAMRLQFWRDNVIRALSGTPPKEPVSILLSHALADLDARTGGTAKMSKSWLMRIIGEREKYLNNAPYATLESLEKYAENTYSTLLYLTLQALPMGSVTADHIASHIGKAVGITAVLRGLPLVAFPPPPNHHSNSSPLGGTVDAQRRSQGSVTLPLDVMARAGVRDEDVLRKGAEAEGLRDAIFEVATRASDHLITARQMLKNVYAGEDVDHAFEYEGEEGHEYETQTTKGPGKVAQQKEEVERAFGVFMPAVATGLWLDKLQKLDFDVFREELRRRDWKLPWKAYFAHRRRMF</sequence>
<keyword evidence="2" id="KW-0999">Mitochondrion inner membrane</keyword>